<reference evidence="6" key="1">
    <citation type="submission" date="2022-07" db="EMBL/GenBank/DDBJ databases">
        <title>Fungi with potential for degradation of polypropylene.</title>
        <authorList>
            <person name="Gostincar C."/>
        </authorList>
    </citation>
    <scope>NUCLEOTIDE SEQUENCE</scope>
    <source>
        <strain evidence="6">EXF-13308</strain>
    </source>
</reference>
<organism evidence="6 7">
    <name type="scientific">Pleurostoma richardsiae</name>
    <dbReference type="NCBI Taxonomy" id="41990"/>
    <lineage>
        <taxon>Eukaryota</taxon>
        <taxon>Fungi</taxon>
        <taxon>Dikarya</taxon>
        <taxon>Ascomycota</taxon>
        <taxon>Pezizomycotina</taxon>
        <taxon>Sordariomycetes</taxon>
        <taxon>Sordariomycetidae</taxon>
        <taxon>Calosphaeriales</taxon>
        <taxon>Pleurostomataceae</taxon>
        <taxon>Pleurostoma</taxon>
    </lineage>
</organism>
<gene>
    <name evidence="6" type="ORF">NKR23_g8042</name>
</gene>
<name>A0AA38VD18_9PEZI</name>
<feature type="compositionally biased region" description="Gly residues" evidence="4">
    <location>
        <begin position="842"/>
        <end position="864"/>
    </location>
</feature>
<evidence type="ECO:0000313" key="6">
    <source>
        <dbReference type="EMBL" id="KAJ9139101.1"/>
    </source>
</evidence>
<feature type="region of interest" description="Disordered" evidence="4">
    <location>
        <begin position="791"/>
        <end position="827"/>
    </location>
</feature>
<dbReference type="PANTHER" id="PTHR13165">
    <property type="entry name" value="ARSENITE-RESISTANCE PROTEIN 2"/>
    <property type="match status" value="1"/>
</dbReference>
<comment type="caution">
    <text evidence="6">The sequence shown here is derived from an EMBL/GenBank/DDBJ whole genome shotgun (WGS) entry which is preliminary data.</text>
</comment>
<dbReference type="Pfam" id="PF13821">
    <property type="entry name" value="DUF4187"/>
    <property type="match status" value="1"/>
</dbReference>
<evidence type="ECO:0000256" key="3">
    <source>
        <dbReference type="ARBA" id="ARBA00023242"/>
    </source>
</evidence>
<dbReference type="PROSITE" id="PS00028">
    <property type="entry name" value="ZINC_FINGER_C2H2_1"/>
    <property type="match status" value="1"/>
</dbReference>
<evidence type="ECO:0000256" key="4">
    <source>
        <dbReference type="SAM" id="MobiDB-lite"/>
    </source>
</evidence>
<dbReference type="Proteomes" id="UP001174694">
    <property type="component" value="Unassembled WGS sequence"/>
</dbReference>
<feature type="domain" description="C2H2-type" evidence="5">
    <location>
        <begin position="675"/>
        <end position="698"/>
    </location>
</feature>
<accession>A0AA38VD18</accession>
<comment type="subcellular location">
    <subcellularLocation>
        <location evidence="1">Nucleus</location>
    </subcellularLocation>
</comment>
<dbReference type="InterPro" id="IPR013087">
    <property type="entry name" value="Znf_C2H2_type"/>
</dbReference>
<dbReference type="SMART" id="SM01173">
    <property type="entry name" value="DUF4187"/>
    <property type="match status" value="1"/>
</dbReference>
<feature type="region of interest" description="Disordered" evidence="4">
    <location>
        <begin position="842"/>
        <end position="866"/>
    </location>
</feature>
<dbReference type="InterPro" id="IPR039727">
    <property type="entry name" value="SE/Ars2"/>
</dbReference>
<feature type="region of interest" description="Disordered" evidence="4">
    <location>
        <begin position="558"/>
        <end position="616"/>
    </location>
</feature>
<dbReference type="AlphaFoldDB" id="A0AA38VD18"/>
<feature type="region of interest" description="Disordered" evidence="4">
    <location>
        <begin position="137"/>
        <end position="166"/>
    </location>
</feature>
<evidence type="ECO:0000259" key="5">
    <source>
        <dbReference type="PROSITE" id="PS00028"/>
    </source>
</evidence>
<dbReference type="EMBL" id="JANBVO010000027">
    <property type="protein sequence ID" value="KAJ9139101.1"/>
    <property type="molecule type" value="Genomic_DNA"/>
</dbReference>
<feature type="region of interest" description="Disordered" evidence="4">
    <location>
        <begin position="348"/>
        <end position="374"/>
    </location>
</feature>
<feature type="compositionally biased region" description="Basic and acidic residues" evidence="4">
    <location>
        <begin position="8"/>
        <end position="39"/>
    </location>
</feature>
<evidence type="ECO:0000256" key="2">
    <source>
        <dbReference type="ARBA" id="ARBA00005407"/>
    </source>
</evidence>
<dbReference type="InterPro" id="IPR007042">
    <property type="entry name" value="SERRATE/Ars2_C"/>
</dbReference>
<comment type="similarity">
    <text evidence="2">Belongs to the ARS2 family.</text>
</comment>
<dbReference type="PANTHER" id="PTHR13165:SF0">
    <property type="entry name" value="SERRATE RNA EFFECTOR MOLECULE HOMOLOG"/>
    <property type="match status" value="1"/>
</dbReference>
<dbReference type="InterPro" id="IPR025239">
    <property type="entry name" value="DUF4187"/>
</dbReference>
<dbReference type="GO" id="GO:0016070">
    <property type="term" value="P:RNA metabolic process"/>
    <property type="evidence" value="ECO:0007669"/>
    <property type="project" value="UniProtKB-ARBA"/>
</dbReference>
<dbReference type="GO" id="GO:0016604">
    <property type="term" value="C:nuclear body"/>
    <property type="evidence" value="ECO:0007669"/>
    <property type="project" value="TreeGrafter"/>
</dbReference>
<evidence type="ECO:0000256" key="1">
    <source>
        <dbReference type="ARBA" id="ARBA00004123"/>
    </source>
</evidence>
<proteinExistence type="inferred from homology"/>
<dbReference type="Pfam" id="PF04959">
    <property type="entry name" value="ARS2"/>
    <property type="match status" value="1"/>
</dbReference>
<dbReference type="InterPro" id="IPR021933">
    <property type="entry name" value="SERRATE/Ars2_N"/>
</dbReference>
<feature type="region of interest" description="Disordered" evidence="4">
    <location>
        <begin position="487"/>
        <end position="513"/>
    </location>
</feature>
<dbReference type="Pfam" id="PF12066">
    <property type="entry name" value="SERRATE_Ars2_N"/>
    <property type="match status" value="1"/>
</dbReference>
<feature type="compositionally biased region" description="Low complexity" evidence="4">
    <location>
        <begin position="570"/>
        <end position="582"/>
    </location>
</feature>
<feature type="compositionally biased region" description="Basic and acidic residues" evidence="4">
    <location>
        <begin position="60"/>
        <end position="82"/>
    </location>
</feature>
<sequence length="895" mass="100848">MDSYTYRDSARSPSDRDRDRAWSTRDDSRSKDERVDTFYRGRSPGHERRRNRSRSPAAVDRYEPRRTRDDYPTARDRDDRRRIGSPPANIDRYVPGQEPGPAVQLTNPIPNPFRLSYQVGFSYFGEWWRMEQKIKDAKERQRTGRRPQPERVRSPKEAQDEREKEKAKIQAAYDAYKEELQAKMAQTFVKQHKEEQWFRERYVPEVRDPLKKELNEFRRGAYTQWEQDLESGTFDEFTLEGIPKSESNGAGGVVEKEEGEATAANEVLGVGDLVPANSTEIRDENLFQPTLLIKTIAPSVSRANLVAFCKEHLGEGEGGFKWLSLSDPNPSKRYHRIGWIMLHPTAETAAIADRPDPKNEDEDGEGEIKSPVPVSTAEKALEAINSKTVKDEVRGDFVCHVGVHNPPSNPRKKALWDLFSAPERIDKDLGLVQQLVNKFEEDFGSDFNAILKVEERVDDLRNSGRLKPAISAPSTKKVKKERVLDLDEAMDEGEEPEAAEEEEEEEEGMVDDEVDDEDLLVKKKQLDLLIEYLRRVFNFCFFCVFESDSVHELTRKCPGGHLRRPRSTLSSSAKAVARASASGEPFPSKKRTEPAELEEGEAPEPERKFRNTSSKTEQQLQRAYNWVKTFEDKLMQILDPATVDVRKLGGKPIDEALDEELSKYVKQEDEHKWRCKVPDCSKLFKEEHFWKKHVEKRHTEWLEKLKDEFELINAYVMDPAHIAPSRTDANSNGHFPPANGQNATGTPRGFNLQNFTMNNMMPLPGFAPMTGAGFPPMFNPAGLPSAAGWHPGGGDERGAGPIRRGGAMSVGAAGRYNNRSGPYDRRPTMRYDPNAGAFGMMGGGSRGGRNGAGRWGDGAGGGAAVGPREAIQGRTLKSYEDLDQVSGGGAGELNY</sequence>
<feature type="region of interest" description="Disordered" evidence="4">
    <location>
        <begin position="1"/>
        <end position="107"/>
    </location>
</feature>
<dbReference type="GO" id="GO:0031047">
    <property type="term" value="P:regulatory ncRNA-mediated gene silencing"/>
    <property type="evidence" value="ECO:0007669"/>
    <property type="project" value="UniProtKB-ARBA"/>
</dbReference>
<keyword evidence="7" id="KW-1185">Reference proteome</keyword>
<protein>
    <submittedName>
        <fullName evidence="6">Serrate RNA effector molecule</fullName>
    </submittedName>
</protein>
<evidence type="ECO:0000313" key="7">
    <source>
        <dbReference type="Proteomes" id="UP001174694"/>
    </source>
</evidence>
<keyword evidence="3" id="KW-0539">Nucleus</keyword>